<protein>
    <submittedName>
        <fullName evidence="1">Uncharacterized protein</fullName>
    </submittedName>
</protein>
<reference evidence="1" key="1">
    <citation type="submission" date="2021-02" db="EMBL/GenBank/DDBJ databases">
        <title>Genomic Encyclopedia of Type Strains, Phase IV (KMG-V): Genome sequencing to study the core and pangenomes of soil and plant-associated prokaryotes.</title>
        <authorList>
            <person name="Whitman W."/>
        </authorList>
    </citation>
    <scope>NUCLEOTIDE SEQUENCE</scope>
    <source>
        <strain evidence="1">USDA 406</strain>
    </source>
</reference>
<evidence type="ECO:0000313" key="3">
    <source>
        <dbReference type="Proteomes" id="UP000673383"/>
    </source>
</evidence>
<sequence length="40" mass="4286">MGYESMDDVAFRMEAFGLWLGQAIADAVHPLVLSSVAATD</sequence>
<comment type="caution">
    <text evidence="1">The sequence shown here is derived from an EMBL/GenBank/DDBJ whole genome shotgun (WGS) entry which is preliminary data.</text>
</comment>
<dbReference type="EMBL" id="JAFICZ010000001">
    <property type="protein sequence ID" value="MBP1299491.1"/>
    <property type="molecule type" value="Genomic_DNA"/>
</dbReference>
<dbReference type="Proteomes" id="UP001565471">
    <property type="component" value="Unassembled WGS sequence"/>
</dbReference>
<evidence type="ECO:0000313" key="1">
    <source>
        <dbReference type="EMBL" id="MBP1299491.1"/>
    </source>
</evidence>
<accession>A0A8I1YGU8</accession>
<evidence type="ECO:0000313" key="2">
    <source>
        <dbReference type="EMBL" id="MEY9314954.1"/>
    </source>
</evidence>
<reference evidence="2 4" key="2">
    <citation type="submission" date="2024-07" db="EMBL/GenBank/DDBJ databases">
        <title>Genomic Encyclopedia of Type Strains, Phase V (KMG-V): Genome sequencing to study the core and pangenomes of soil and plant-associated prokaryotes.</title>
        <authorList>
            <person name="Whitman W."/>
        </authorList>
    </citation>
    <scope>NUCLEOTIDE SEQUENCE [LARGE SCALE GENOMIC DNA]</scope>
    <source>
        <strain evidence="2 4">USDA 415</strain>
    </source>
</reference>
<evidence type="ECO:0000313" key="4">
    <source>
        <dbReference type="Proteomes" id="UP001565471"/>
    </source>
</evidence>
<gene>
    <name evidence="2" type="ORF">ABIF29_001753</name>
    <name evidence="1" type="ORF">JOH49_009244</name>
</gene>
<dbReference type="GeneID" id="92959034"/>
<name>A0A8I1YGU8_BRAEL</name>
<keyword evidence="4" id="KW-1185">Reference proteome</keyword>
<dbReference type="AlphaFoldDB" id="A0A8I1YGU8"/>
<dbReference type="Proteomes" id="UP000673383">
    <property type="component" value="Unassembled WGS sequence"/>
</dbReference>
<dbReference type="EMBL" id="JBGBZA010000002">
    <property type="protein sequence ID" value="MEY9314954.1"/>
    <property type="molecule type" value="Genomic_DNA"/>
</dbReference>
<organism evidence="1 3">
    <name type="scientific">Bradyrhizobium elkanii</name>
    <dbReference type="NCBI Taxonomy" id="29448"/>
    <lineage>
        <taxon>Bacteria</taxon>
        <taxon>Pseudomonadati</taxon>
        <taxon>Pseudomonadota</taxon>
        <taxon>Alphaproteobacteria</taxon>
        <taxon>Hyphomicrobiales</taxon>
        <taxon>Nitrobacteraceae</taxon>
        <taxon>Bradyrhizobium</taxon>
    </lineage>
</organism>
<proteinExistence type="predicted"/>
<dbReference type="RefSeq" id="WP_016848234.1">
    <property type="nucleotide sequence ID" value="NZ_BJNL01000057.1"/>
</dbReference>